<evidence type="ECO:0000313" key="2">
    <source>
        <dbReference type="Proteomes" id="UP001217089"/>
    </source>
</evidence>
<dbReference type="EMBL" id="JARBDR010000440">
    <property type="protein sequence ID" value="KAJ8312348.1"/>
    <property type="molecule type" value="Genomic_DNA"/>
</dbReference>
<protein>
    <submittedName>
        <fullName evidence="1">Uncharacterized protein</fullName>
    </submittedName>
</protein>
<evidence type="ECO:0000313" key="1">
    <source>
        <dbReference type="EMBL" id="KAJ8312348.1"/>
    </source>
</evidence>
<accession>A0ABQ9F4P8</accession>
<organism evidence="1 2">
    <name type="scientific">Tegillarca granosa</name>
    <name type="common">Malaysian cockle</name>
    <name type="synonym">Anadara granosa</name>
    <dbReference type="NCBI Taxonomy" id="220873"/>
    <lineage>
        <taxon>Eukaryota</taxon>
        <taxon>Metazoa</taxon>
        <taxon>Spiralia</taxon>
        <taxon>Lophotrochozoa</taxon>
        <taxon>Mollusca</taxon>
        <taxon>Bivalvia</taxon>
        <taxon>Autobranchia</taxon>
        <taxon>Pteriomorphia</taxon>
        <taxon>Arcoida</taxon>
        <taxon>Arcoidea</taxon>
        <taxon>Arcidae</taxon>
        <taxon>Tegillarca</taxon>
    </lineage>
</organism>
<proteinExistence type="predicted"/>
<dbReference type="Proteomes" id="UP001217089">
    <property type="component" value="Unassembled WGS sequence"/>
</dbReference>
<keyword evidence="2" id="KW-1185">Reference proteome</keyword>
<sequence length="91" mass="10006">MKTLANLIHINFNCNNPYNECSILYHNIYSEIVISSSPYNKTKICPCFLLNVPCISKPLPLAAGTYEFDADMPKISFKPPSVSPPATVGPS</sequence>
<name>A0ABQ9F4P8_TEGGR</name>
<comment type="caution">
    <text evidence="1">The sequence shown here is derived from an EMBL/GenBank/DDBJ whole genome shotgun (WGS) entry which is preliminary data.</text>
</comment>
<gene>
    <name evidence="1" type="ORF">KUTeg_009721</name>
</gene>
<reference evidence="1 2" key="1">
    <citation type="submission" date="2022-12" db="EMBL/GenBank/DDBJ databases">
        <title>Chromosome-level genome of Tegillarca granosa.</title>
        <authorList>
            <person name="Kim J."/>
        </authorList>
    </citation>
    <scope>NUCLEOTIDE SEQUENCE [LARGE SCALE GENOMIC DNA]</scope>
    <source>
        <strain evidence="1">Teg-2019</strain>
        <tissue evidence="1">Adductor muscle</tissue>
    </source>
</reference>